<protein>
    <recommendedName>
        <fullName evidence="2">VWFA domain-containing protein</fullName>
    </recommendedName>
</protein>
<dbReference type="AlphaFoldDB" id="A0A7S1WNQ9"/>
<dbReference type="Pfam" id="PF00092">
    <property type="entry name" value="VWA"/>
    <property type="match status" value="1"/>
</dbReference>
<reference evidence="3" key="1">
    <citation type="submission" date="2021-01" db="EMBL/GenBank/DDBJ databases">
        <authorList>
            <person name="Corre E."/>
            <person name="Pelletier E."/>
            <person name="Niang G."/>
            <person name="Scheremetjew M."/>
            <person name="Finn R."/>
            <person name="Kale V."/>
            <person name="Holt S."/>
            <person name="Cochrane G."/>
            <person name="Meng A."/>
            <person name="Brown T."/>
            <person name="Cohen L."/>
        </authorList>
    </citation>
    <scope>NUCLEOTIDE SEQUENCE</scope>
    <source>
        <strain evidence="3">OF101</strain>
    </source>
</reference>
<evidence type="ECO:0000259" key="2">
    <source>
        <dbReference type="PROSITE" id="PS50234"/>
    </source>
</evidence>
<name>A0A7S1WNQ9_ALECA</name>
<feature type="domain" description="VWFA" evidence="2">
    <location>
        <begin position="169"/>
        <end position="340"/>
    </location>
</feature>
<dbReference type="EMBL" id="HBGE01093286">
    <property type="protein sequence ID" value="CAD9178774.1"/>
    <property type="molecule type" value="Transcribed_RNA"/>
</dbReference>
<evidence type="ECO:0000313" key="3">
    <source>
        <dbReference type="EMBL" id="CAD9178774.1"/>
    </source>
</evidence>
<evidence type="ECO:0000256" key="1">
    <source>
        <dbReference type="SAM" id="MobiDB-lite"/>
    </source>
</evidence>
<dbReference type="InterPro" id="IPR051266">
    <property type="entry name" value="CLCR"/>
</dbReference>
<dbReference type="PANTHER" id="PTHR10579">
    <property type="entry name" value="CALCIUM-ACTIVATED CHLORIDE CHANNEL REGULATOR"/>
    <property type="match status" value="1"/>
</dbReference>
<feature type="region of interest" description="Disordered" evidence="1">
    <location>
        <begin position="547"/>
        <end position="574"/>
    </location>
</feature>
<dbReference type="PROSITE" id="PS50234">
    <property type="entry name" value="VWFA"/>
    <property type="match status" value="1"/>
</dbReference>
<proteinExistence type="predicted"/>
<dbReference type="PANTHER" id="PTHR10579:SF43">
    <property type="entry name" value="ZINC FINGER (C3HC4-TYPE RING FINGER) FAMILY PROTEIN"/>
    <property type="match status" value="1"/>
</dbReference>
<dbReference type="SMART" id="SM00327">
    <property type="entry name" value="VWA"/>
    <property type="match status" value="1"/>
</dbReference>
<feature type="compositionally biased region" description="Polar residues" evidence="1">
    <location>
        <begin position="42"/>
        <end position="69"/>
    </location>
</feature>
<dbReference type="InterPro" id="IPR036465">
    <property type="entry name" value="vWFA_dom_sf"/>
</dbReference>
<organism evidence="3">
    <name type="scientific">Alexandrium catenella</name>
    <name type="common">Red tide dinoflagellate</name>
    <name type="synonym">Gonyaulax catenella</name>
    <dbReference type="NCBI Taxonomy" id="2925"/>
    <lineage>
        <taxon>Eukaryota</taxon>
        <taxon>Sar</taxon>
        <taxon>Alveolata</taxon>
        <taxon>Dinophyceae</taxon>
        <taxon>Gonyaulacales</taxon>
        <taxon>Pyrocystaceae</taxon>
        <taxon>Alexandrium</taxon>
    </lineage>
</organism>
<dbReference type="InterPro" id="IPR002035">
    <property type="entry name" value="VWF_A"/>
</dbReference>
<feature type="region of interest" description="Disordered" evidence="1">
    <location>
        <begin position="42"/>
        <end position="75"/>
    </location>
</feature>
<feature type="compositionally biased region" description="Low complexity" evidence="1">
    <location>
        <begin position="547"/>
        <end position="558"/>
    </location>
</feature>
<gene>
    <name evidence="3" type="ORF">ACAT0790_LOCUS55546</name>
</gene>
<dbReference type="SUPFAM" id="SSF53300">
    <property type="entry name" value="vWA-like"/>
    <property type="match status" value="1"/>
</dbReference>
<dbReference type="Gene3D" id="3.40.50.410">
    <property type="entry name" value="von Willebrand factor, type A domain"/>
    <property type="match status" value="1"/>
</dbReference>
<accession>A0A7S1WNQ9</accession>
<sequence>MAQGLLAQIQFGPSQYHWFLPSRRAHPMGNLTSVLPRKLFAKSSTPRRQTSLTASPGQSLPSRQASGALTTAGPGLRWRTLGGDDEFQAVQHSFADDEALARAEVPPQPEEETVPTGPLSLSTRLEYASLRKGEAYNVFGLVSLLSQEPADSAGATSSGDAAAERAPLDVTCVLDVSGSMNGQKIQLVKDAMAFVVDEMKPSDRLSIVTFNHSAERKTVLARMTAEGKDALRQATCRICAGGGTSIAAGLDCAVANMEQRRQRNPVGAIFLLTDGQDSTSRSQVQRLVGRARTAHCALYAFGFGQDHDAGLLSSIAEAAQTPFTFVEQPASIKAAFAGAVGGLMSVAAQGIELRLVPAGGCALVAVHTHFALRREGAPEGPAVVSIPDAFAGEQRNIVVELRVPATTEGETEGPATLLRASARYRAVRERVNVQIPEVTLEAPRTEEPEGEPDAEVTAQRQRVEVTDSLEAAIKHGEEGRFGAAQEVLRRQEGRLRSAPCGARLSGALLGELEDAQRRLSSAEEWQQGGHAEVTDAMWTHRTERCTSTVSASQKSSKSLYATRVQRASIDRSQA</sequence>